<accession>A0A8I2ZYY1</accession>
<dbReference type="AlphaFoldDB" id="A0A8I2ZYY1"/>
<reference evidence="2" key="1">
    <citation type="journal article" date="2021" name="Mol. Plant Pathol.">
        <title>A 20-kb lineage-specific genomic region tames virulence in pathogenic amphidiploid Verticillium longisporum.</title>
        <authorList>
            <person name="Harting R."/>
            <person name="Starke J."/>
            <person name="Kusch H."/>
            <person name="Poggeler S."/>
            <person name="Maurus I."/>
            <person name="Schluter R."/>
            <person name="Landesfeind M."/>
            <person name="Bulla I."/>
            <person name="Nowrousian M."/>
            <person name="de Jonge R."/>
            <person name="Stahlhut G."/>
            <person name="Hoff K.J."/>
            <person name="Asshauer K.P."/>
            <person name="Thurmer A."/>
            <person name="Stanke M."/>
            <person name="Daniel R."/>
            <person name="Morgenstern B."/>
            <person name="Thomma B.P.H.J."/>
            <person name="Kronstad J.W."/>
            <person name="Braus-Stromeyer S.A."/>
            <person name="Braus G.H."/>
        </authorList>
    </citation>
    <scope>NUCLEOTIDE SEQUENCE</scope>
    <source>
        <strain evidence="2">Vl32</strain>
    </source>
</reference>
<protein>
    <submittedName>
        <fullName evidence="2">Uncharacterized protein</fullName>
    </submittedName>
</protein>
<feature type="signal peptide" evidence="1">
    <location>
        <begin position="1"/>
        <end position="20"/>
    </location>
</feature>
<dbReference type="PANTHER" id="PTHR38787:SF3">
    <property type="entry name" value="REGULATORY P DOMAIN-CONTAINING PROTEIN"/>
    <property type="match status" value="1"/>
</dbReference>
<comment type="caution">
    <text evidence="2">The sequence shown here is derived from an EMBL/GenBank/DDBJ whole genome shotgun (WGS) entry which is preliminary data.</text>
</comment>
<gene>
    <name evidence="2" type="ORF">HYQ45_002269</name>
</gene>
<organism evidence="2 3">
    <name type="scientific">Verticillium longisporum</name>
    <name type="common">Verticillium dahliae var. longisporum</name>
    <dbReference type="NCBI Taxonomy" id="100787"/>
    <lineage>
        <taxon>Eukaryota</taxon>
        <taxon>Fungi</taxon>
        <taxon>Dikarya</taxon>
        <taxon>Ascomycota</taxon>
        <taxon>Pezizomycotina</taxon>
        <taxon>Sordariomycetes</taxon>
        <taxon>Hypocreomycetidae</taxon>
        <taxon>Glomerellales</taxon>
        <taxon>Plectosphaerellaceae</taxon>
        <taxon>Verticillium</taxon>
    </lineage>
</organism>
<dbReference type="Proteomes" id="UP000689129">
    <property type="component" value="Unassembled WGS sequence"/>
</dbReference>
<dbReference type="NCBIfam" id="TIGR04312">
    <property type="entry name" value="choice_anch_B"/>
    <property type="match status" value="1"/>
</dbReference>
<sequence>MVRAASYLGSLALLASSALAKELAVNEAVAAELYDSGLVHKAVMDRKMNFWKTARESGVFKSEQYPELNATKCVNGWAEAIVGDRHNTFRCNNVDLVHFLPHIALGSPGAEGSSSWGWTSDDDREFVAVGQYDGTAFIEIGKDGRMTYLGRLPQVTTPSEWREIRSYKHYMIIGSEAPGHGVQIFDMRKLLTIDPANPVVFHPRNDLAAWTNALMPRGNQHNIVVNEELNYFAAVGSQPRTDPNCRSGLNFFDLTDPTNPKSLGCAAGDGYVHDAQCMVYHGPDKRYEGRDICYGYNEDTLTIYDVTNKANVTNIISRISYEGAAYTHQGWVLDPKNQEYLDMDDELDELRARGPAADGFPVTYIWDIRDLEKPKQTGLYKSKTKAIDHNQYVIDGLNYQSNYGAGLRVFDVSSIPRDPTGASVCEVAWFDLYPEDDDLPGGGDVEFLGTWSSYAYFKSGYVPEDDDLPGGGDVEFLGTWSSYAYFKSGYVFINSIERGAWTVKLTGTDCPRAPVCNADNCLRSFRATSVPGRLAESREFCDDFLSRPVRDVAALPSHAVKNCAGDAVARASSACACLPTATPAP</sequence>
<dbReference type="PANTHER" id="PTHR38787">
    <property type="entry name" value="REGULATORY P DOMAIN-CONTAINING PROTEIN"/>
    <property type="match status" value="1"/>
</dbReference>
<feature type="chain" id="PRO_5034825846" evidence="1">
    <location>
        <begin position="21"/>
        <end position="585"/>
    </location>
</feature>
<keyword evidence="1" id="KW-0732">Signal</keyword>
<evidence type="ECO:0000313" key="3">
    <source>
        <dbReference type="Proteomes" id="UP000689129"/>
    </source>
</evidence>
<evidence type="ECO:0000256" key="1">
    <source>
        <dbReference type="SAM" id="SignalP"/>
    </source>
</evidence>
<evidence type="ECO:0000313" key="2">
    <source>
        <dbReference type="EMBL" id="KAG7141020.1"/>
    </source>
</evidence>
<dbReference type="EMBL" id="JAEMWZ010000037">
    <property type="protein sequence ID" value="KAG7141020.1"/>
    <property type="molecule type" value="Genomic_DNA"/>
</dbReference>
<dbReference type="OrthoDB" id="2099887at2759"/>
<dbReference type="InterPro" id="IPR027589">
    <property type="entry name" value="Choice_anch_B"/>
</dbReference>
<dbReference type="GO" id="GO:0005576">
    <property type="term" value="C:extracellular region"/>
    <property type="evidence" value="ECO:0007669"/>
    <property type="project" value="TreeGrafter"/>
</dbReference>
<proteinExistence type="predicted"/>
<name>A0A8I2ZYY1_VERLO</name>